<name>A0A6C0K431_9ZZZZ</name>
<dbReference type="AlphaFoldDB" id="A0A6C0K431"/>
<proteinExistence type="predicted"/>
<dbReference type="EMBL" id="MN740792">
    <property type="protein sequence ID" value="QHU11901.1"/>
    <property type="molecule type" value="Genomic_DNA"/>
</dbReference>
<reference evidence="1" key="1">
    <citation type="journal article" date="2020" name="Nature">
        <title>Giant virus diversity and host interactions through global metagenomics.</title>
        <authorList>
            <person name="Schulz F."/>
            <person name="Roux S."/>
            <person name="Paez-Espino D."/>
            <person name="Jungbluth S."/>
            <person name="Walsh D.A."/>
            <person name="Denef V.J."/>
            <person name="McMahon K.D."/>
            <person name="Konstantinidis K.T."/>
            <person name="Eloe-Fadrosh E.A."/>
            <person name="Kyrpides N.C."/>
            <person name="Woyke T."/>
        </authorList>
    </citation>
    <scope>NUCLEOTIDE SEQUENCE</scope>
    <source>
        <strain evidence="1">GVMAG-S-1101169-75</strain>
    </source>
</reference>
<protein>
    <submittedName>
        <fullName evidence="1">Uncharacterized protein</fullName>
    </submittedName>
</protein>
<sequence length="142" mass="17241">MIQQWITFSNQYFQVAHIPVYVKPDEDMLLLRLDYMGFYFPRIHFLKFGFLKSLLSTKLPSETRHLEYEVSPEKRVDCVDLTSDFLDQARVERINYQEMPHCMYYLLLGNKCEMGKYKQFYEPLIPFLRFLGLEQEYLEKIQ</sequence>
<organism evidence="1">
    <name type="scientific">viral metagenome</name>
    <dbReference type="NCBI Taxonomy" id="1070528"/>
    <lineage>
        <taxon>unclassified sequences</taxon>
        <taxon>metagenomes</taxon>
        <taxon>organismal metagenomes</taxon>
    </lineage>
</organism>
<accession>A0A6C0K431</accession>
<evidence type="ECO:0000313" key="1">
    <source>
        <dbReference type="EMBL" id="QHU11901.1"/>
    </source>
</evidence>